<gene>
    <name evidence="2" type="ORF">SERLA73DRAFT_149052</name>
</gene>
<dbReference type="EMBL" id="GL945474">
    <property type="protein sequence ID" value="EGO04612.1"/>
    <property type="molecule type" value="Genomic_DNA"/>
</dbReference>
<keyword evidence="3" id="KW-1185">Reference proteome</keyword>
<dbReference type="InParanoid" id="F8PI34"/>
<evidence type="ECO:0000313" key="2">
    <source>
        <dbReference type="EMBL" id="EGO04612.1"/>
    </source>
</evidence>
<feature type="compositionally biased region" description="Polar residues" evidence="1">
    <location>
        <begin position="91"/>
        <end position="101"/>
    </location>
</feature>
<protein>
    <submittedName>
        <fullName evidence="2">Uncharacterized protein</fullName>
    </submittedName>
</protein>
<feature type="region of interest" description="Disordered" evidence="1">
    <location>
        <begin position="89"/>
        <end position="110"/>
    </location>
</feature>
<dbReference type="Proteomes" id="UP000008063">
    <property type="component" value="Unassembled WGS sequence"/>
</dbReference>
<dbReference type="HOGENOM" id="CLU_1887001_0_0_1"/>
<name>F8PI34_SERL3</name>
<organism evidence="3">
    <name type="scientific">Serpula lacrymans var. lacrymans (strain S7.3)</name>
    <name type="common">Dry rot fungus</name>
    <dbReference type="NCBI Taxonomy" id="936435"/>
    <lineage>
        <taxon>Eukaryota</taxon>
        <taxon>Fungi</taxon>
        <taxon>Dikarya</taxon>
        <taxon>Basidiomycota</taxon>
        <taxon>Agaricomycotina</taxon>
        <taxon>Agaricomycetes</taxon>
        <taxon>Agaricomycetidae</taxon>
        <taxon>Boletales</taxon>
        <taxon>Coniophorineae</taxon>
        <taxon>Serpulaceae</taxon>
        <taxon>Serpula</taxon>
    </lineage>
</organism>
<proteinExistence type="predicted"/>
<dbReference type="AlphaFoldDB" id="F8PI34"/>
<accession>F8PI34</accession>
<evidence type="ECO:0000256" key="1">
    <source>
        <dbReference type="SAM" id="MobiDB-lite"/>
    </source>
</evidence>
<sequence>MPTEGPVMEEEPMNIADKLHNNVEEFNGNGDVKIGGAGREVDVGLDRVRQQIVSYVMHSIGQNWSYKVWVDNNNGDKMEDEETCEYKTDADANSTNSNFEMTENREGENGDTCSESLVWIKLAESIEQHLLVLGK</sequence>
<reference evidence="3" key="1">
    <citation type="journal article" date="2011" name="Science">
        <title>The plant cell wall-decomposing machinery underlies the functional diversity of forest fungi.</title>
        <authorList>
            <person name="Eastwood D.C."/>
            <person name="Floudas D."/>
            <person name="Binder M."/>
            <person name="Majcherczyk A."/>
            <person name="Schneider P."/>
            <person name="Aerts A."/>
            <person name="Asiegbu F.O."/>
            <person name="Baker S.E."/>
            <person name="Barry K."/>
            <person name="Bendiksby M."/>
            <person name="Blumentritt M."/>
            <person name="Coutinho P.M."/>
            <person name="Cullen D."/>
            <person name="de Vries R.P."/>
            <person name="Gathman A."/>
            <person name="Goodell B."/>
            <person name="Henrissat B."/>
            <person name="Ihrmark K."/>
            <person name="Kauserud H."/>
            <person name="Kohler A."/>
            <person name="LaButti K."/>
            <person name="Lapidus A."/>
            <person name="Lavin J.L."/>
            <person name="Lee Y.-H."/>
            <person name="Lindquist E."/>
            <person name="Lilly W."/>
            <person name="Lucas S."/>
            <person name="Morin E."/>
            <person name="Murat C."/>
            <person name="Oguiza J.A."/>
            <person name="Park J."/>
            <person name="Pisabarro A.G."/>
            <person name="Riley R."/>
            <person name="Rosling A."/>
            <person name="Salamov A."/>
            <person name="Schmidt O."/>
            <person name="Schmutz J."/>
            <person name="Skrede I."/>
            <person name="Stenlid J."/>
            <person name="Wiebenga A."/>
            <person name="Xie X."/>
            <person name="Kuees U."/>
            <person name="Hibbett D.S."/>
            <person name="Hoffmeister D."/>
            <person name="Hoegberg N."/>
            <person name="Martin F."/>
            <person name="Grigoriev I.V."/>
            <person name="Watkinson S.C."/>
        </authorList>
    </citation>
    <scope>NUCLEOTIDE SEQUENCE [LARGE SCALE GENOMIC DNA]</scope>
    <source>
        <strain evidence="3">strain S7.3</strain>
    </source>
</reference>
<evidence type="ECO:0000313" key="3">
    <source>
        <dbReference type="Proteomes" id="UP000008063"/>
    </source>
</evidence>